<reference evidence="2" key="1">
    <citation type="submission" date="2015-09" db="EMBL/GenBank/DDBJ databases">
        <authorList>
            <person name="Sai Rama Sridatta P."/>
        </authorList>
    </citation>
    <scope>NUCLEOTIDE SEQUENCE [LARGE SCALE GENOMIC DNA]</scope>
</reference>
<dbReference type="Ensembl" id="ENSLCAT00010017628.1">
    <property type="protein sequence ID" value="ENSLCAP00010017262.1"/>
    <property type="gene ID" value="ENSLCAG00010008191.1"/>
</dbReference>
<proteinExistence type="predicted"/>
<accession>A0A4W6CXX0</accession>
<reference evidence="1" key="3">
    <citation type="submission" date="2025-09" db="UniProtKB">
        <authorList>
            <consortium name="Ensembl"/>
        </authorList>
    </citation>
    <scope>IDENTIFICATION</scope>
</reference>
<sequence length="62" mass="7374">KWLCNLGHWQVYHHDVRVREQWQCLSMGLVSLLSQKQSQHPTNTQLFVVYSSSCFWFGHNTP</sequence>
<dbReference type="Proteomes" id="UP000314980">
    <property type="component" value="Unassembled WGS sequence"/>
</dbReference>
<dbReference type="AlphaFoldDB" id="A0A4W6CXX0"/>
<evidence type="ECO:0000313" key="2">
    <source>
        <dbReference type="Proteomes" id="UP000314980"/>
    </source>
</evidence>
<keyword evidence="2" id="KW-1185">Reference proteome</keyword>
<evidence type="ECO:0000313" key="1">
    <source>
        <dbReference type="Ensembl" id="ENSLCAP00010017262.1"/>
    </source>
</evidence>
<organism evidence="1 2">
    <name type="scientific">Lates calcarifer</name>
    <name type="common">Barramundi</name>
    <name type="synonym">Holocentrus calcarifer</name>
    <dbReference type="NCBI Taxonomy" id="8187"/>
    <lineage>
        <taxon>Eukaryota</taxon>
        <taxon>Metazoa</taxon>
        <taxon>Chordata</taxon>
        <taxon>Craniata</taxon>
        <taxon>Vertebrata</taxon>
        <taxon>Euteleostomi</taxon>
        <taxon>Actinopterygii</taxon>
        <taxon>Neopterygii</taxon>
        <taxon>Teleostei</taxon>
        <taxon>Neoteleostei</taxon>
        <taxon>Acanthomorphata</taxon>
        <taxon>Carangaria</taxon>
        <taxon>Carangaria incertae sedis</taxon>
        <taxon>Centropomidae</taxon>
        <taxon>Lates</taxon>
    </lineage>
</organism>
<name>A0A4W6CXX0_LATCA</name>
<reference evidence="1" key="2">
    <citation type="submission" date="2025-08" db="UniProtKB">
        <authorList>
            <consortium name="Ensembl"/>
        </authorList>
    </citation>
    <scope>IDENTIFICATION</scope>
</reference>
<dbReference type="InParanoid" id="A0A4W6CXX0"/>
<protein>
    <submittedName>
        <fullName evidence="1">Uncharacterized protein</fullName>
    </submittedName>
</protein>